<protein>
    <recommendedName>
        <fullName evidence="2">AP2/ERF domain-containing protein</fullName>
    </recommendedName>
</protein>
<sequence length="191" mass="21246">MELSTLRNKRSTGWKGIYTTPRNKFAAKLPSGHKTFENEVDAVAAMYEAAVAEGTIQDPVTRSVAEISAAMDEQYPKPDAMIEGHRYDELNKLAVVQEKVVSDPPQEFEPKVTAAPSKPQFDISEFKSSKTISGFTGVKPERGRWRADATMVSGAKKYIGYFTTPEEAAAYLWCHRYCCKVSHIGLHDVPL</sequence>
<evidence type="ECO:0008006" key="2">
    <source>
        <dbReference type="Google" id="ProtNLM"/>
    </source>
</evidence>
<name>E7CA33_9PROT</name>
<dbReference type="EMBL" id="GU574704">
    <property type="protein sequence ID" value="ADH43017.1"/>
    <property type="molecule type" value="Genomic_DNA"/>
</dbReference>
<organism evidence="1">
    <name type="scientific">uncultured SAR11 cluster alpha proteobacterium H17925_45G17</name>
    <dbReference type="NCBI Taxonomy" id="715038"/>
    <lineage>
        <taxon>Bacteria</taxon>
        <taxon>Pseudomonadati</taxon>
        <taxon>Pseudomonadota</taxon>
        <taxon>Alphaproteobacteria</taxon>
        <taxon>Candidatus Pelagibacterales</taxon>
        <taxon>environmental samples</taxon>
    </lineage>
</organism>
<dbReference type="AlphaFoldDB" id="E7CA33"/>
<evidence type="ECO:0000313" key="1">
    <source>
        <dbReference type="EMBL" id="ADH43017.1"/>
    </source>
</evidence>
<proteinExistence type="predicted"/>
<reference evidence="1" key="1">
    <citation type="submission" date="2010-01" db="EMBL/GenBank/DDBJ databases">
        <title>Genome fragments of uncultured bacteria from the North Pacific Subtropical Gyre.</title>
        <authorList>
            <person name="Pham V.D."/>
            <person name="DeLong E.F."/>
        </authorList>
    </citation>
    <scope>NUCLEOTIDE SEQUENCE</scope>
</reference>
<accession>E7CA33</accession>